<evidence type="ECO:0000313" key="2">
    <source>
        <dbReference type="Proteomes" id="UP000008064"/>
    </source>
</evidence>
<sequence length="79" mass="8704">MDVKVYMQQPEGFHQGGHNLVCQLNKAMGPSKEAGCGTRRCTLGEVRIILPVFVDDMTLASTSNSALDQAVKDLSYFRK</sequence>
<dbReference type="AlphaFoldDB" id="F8NJX9"/>
<proteinExistence type="predicted"/>
<gene>
    <name evidence="1" type="ORF">SERLADRAFT_434190</name>
</gene>
<dbReference type="RefSeq" id="XP_007314490.1">
    <property type="nucleotide sequence ID" value="XM_007314428.1"/>
</dbReference>
<reference evidence="2" key="1">
    <citation type="journal article" date="2011" name="Science">
        <title>The plant cell wall-decomposing machinery underlies the functional diversity of forest fungi.</title>
        <authorList>
            <person name="Eastwood D.C."/>
            <person name="Floudas D."/>
            <person name="Binder M."/>
            <person name="Majcherczyk A."/>
            <person name="Schneider P."/>
            <person name="Aerts A."/>
            <person name="Asiegbu F.O."/>
            <person name="Baker S.E."/>
            <person name="Barry K."/>
            <person name="Bendiksby M."/>
            <person name="Blumentritt M."/>
            <person name="Coutinho P.M."/>
            <person name="Cullen D."/>
            <person name="de Vries R.P."/>
            <person name="Gathman A."/>
            <person name="Goodell B."/>
            <person name="Henrissat B."/>
            <person name="Ihrmark K."/>
            <person name="Kauserud H."/>
            <person name="Kohler A."/>
            <person name="LaButti K."/>
            <person name="Lapidus A."/>
            <person name="Lavin J.L."/>
            <person name="Lee Y.-H."/>
            <person name="Lindquist E."/>
            <person name="Lilly W."/>
            <person name="Lucas S."/>
            <person name="Morin E."/>
            <person name="Murat C."/>
            <person name="Oguiza J.A."/>
            <person name="Park J."/>
            <person name="Pisabarro A.G."/>
            <person name="Riley R."/>
            <person name="Rosling A."/>
            <person name="Salamov A."/>
            <person name="Schmidt O."/>
            <person name="Schmutz J."/>
            <person name="Skrede I."/>
            <person name="Stenlid J."/>
            <person name="Wiebenga A."/>
            <person name="Xie X."/>
            <person name="Kuees U."/>
            <person name="Hibbett D.S."/>
            <person name="Hoffmeister D."/>
            <person name="Hoegberg N."/>
            <person name="Martin F."/>
            <person name="Grigoriev I.V."/>
            <person name="Watkinson S.C."/>
        </authorList>
    </citation>
    <scope>NUCLEOTIDE SEQUENCE [LARGE SCALE GENOMIC DNA]</scope>
    <source>
        <strain evidence="2">S7.9</strain>
    </source>
</reference>
<dbReference type="EMBL" id="GL945430">
    <property type="protein sequence ID" value="EGO28291.1"/>
    <property type="molecule type" value="Genomic_DNA"/>
</dbReference>
<dbReference type="KEGG" id="sla:SERLADRAFT_434190"/>
<organism evidence="2">
    <name type="scientific">Serpula lacrymans var. lacrymans (strain S7.9)</name>
    <name type="common">Dry rot fungus</name>
    <dbReference type="NCBI Taxonomy" id="578457"/>
    <lineage>
        <taxon>Eukaryota</taxon>
        <taxon>Fungi</taxon>
        <taxon>Dikarya</taxon>
        <taxon>Basidiomycota</taxon>
        <taxon>Agaricomycotina</taxon>
        <taxon>Agaricomycetes</taxon>
        <taxon>Agaricomycetidae</taxon>
        <taxon>Boletales</taxon>
        <taxon>Coniophorineae</taxon>
        <taxon>Serpulaceae</taxon>
        <taxon>Serpula</taxon>
    </lineage>
</organism>
<dbReference type="Proteomes" id="UP000008064">
    <property type="component" value="Unassembled WGS sequence"/>
</dbReference>
<dbReference type="GeneID" id="18814344"/>
<name>F8NJX9_SERL9</name>
<evidence type="ECO:0008006" key="3">
    <source>
        <dbReference type="Google" id="ProtNLM"/>
    </source>
</evidence>
<accession>F8NJX9</accession>
<protein>
    <recommendedName>
        <fullName evidence="3">Reverse transcriptase domain-containing protein</fullName>
    </recommendedName>
</protein>
<dbReference type="OrthoDB" id="3344688at2759"/>
<evidence type="ECO:0000313" key="1">
    <source>
        <dbReference type="EMBL" id="EGO28291.1"/>
    </source>
</evidence>
<dbReference type="HOGENOM" id="CLU_2764730_0_0_1"/>